<reference evidence="1" key="1">
    <citation type="journal article" date="2012" name="Nature">
        <title>The oyster genome reveals stress adaptation and complexity of shell formation.</title>
        <authorList>
            <person name="Zhang G."/>
            <person name="Fang X."/>
            <person name="Guo X."/>
            <person name="Li L."/>
            <person name="Luo R."/>
            <person name="Xu F."/>
            <person name="Yang P."/>
            <person name="Zhang L."/>
            <person name="Wang X."/>
            <person name="Qi H."/>
            <person name="Xiong Z."/>
            <person name="Que H."/>
            <person name="Xie Y."/>
            <person name="Holland P.W."/>
            <person name="Paps J."/>
            <person name="Zhu Y."/>
            <person name="Wu F."/>
            <person name="Chen Y."/>
            <person name="Wang J."/>
            <person name="Peng C."/>
            <person name="Meng J."/>
            <person name="Yang L."/>
            <person name="Liu J."/>
            <person name="Wen B."/>
            <person name="Zhang N."/>
            <person name="Huang Z."/>
            <person name="Zhu Q."/>
            <person name="Feng Y."/>
            <person name="Mount A."/>
            <person name="Hedgecock D."/>
            <person name="Xu Z."/>
            <person name="Liu Y."/>
            <person name="Domazet-Loso T."/>
            <person name="Du Y."/>
            <person name="Sun X."/>
            <person name="Zhang S."/>
            <person name="Liu B."/>
            <person name="Cheng P."/>
            <person name="Jiang X."/>
            <person name="Li J."/>
            <person name="Fan D."/>
            <person name="Wang W."/>
            <person name="Fu W."/>
            <person name="Wang T."/>
            <person name="Wang B."/>
            <person name="Zhang J."/>
            <person name="Peng Z."/>
            <person name="Li Y."/>
            <person name="Li N."/>
            <person name="Wang J."/>
            <person name="Chen M."/>
            <person name="He Y."/>
            <person name="Tan F."/>
            <person name="Song X."/>
            <person name="Zheng Q."/>
            <person name="Huang R."/>
            <person name="Yang H."/>
            <person name="Du X."/>
            <person name="Chen L."/>
            <person name="Yang M."/>
            <person name="Gaffney P.M."/>
            <person name="Wang S."/>
            <person name="Luo L."/>
            <person name="She Z."/>
            <person name="Ming Y."/>
            <person name="Huang W."/>
            <person name="Zhang S."/>
            <person name="Huang B."/>
            <person name="Zhang Y."/>
            <person name="Qu T."/>
            <person name="Ni P."/>
            <person name="Miao G."/>
            <person name="Wang J."/>
            <person name="Wang Q."/>
            <person name="Steinberg C.E."/>
            <person name="Wang H."/>
            <person name="Li N."/>
            <person name="Qian L."/>
            <person name="Zhang G."/>
            <person name="Li Y."/>
            <person name="Yang H."/>
            <person name="Liu X."/>
            <person name="Wang J."/>
            <person name="Yin Y."/>
            <person name="Wang J."/>
        </authorList>
    </citation>
    <scope>NUCLEOTIDE SEQUENCE [LARGE SCALE GENOMIC DNA]</scope>
    <source>
        <strain evidence="1">05x7-T-G4-1.051#20</strain>
    </source>
</reference>
<organism evidence="1">
    <name type="scientific">Magallana gigas</name>
    <name type="common">Pacific oyster</name>
    <name type="synonym">Crassostrea gigas</name>
    <dbReference type="NCBI Taxonomy" id="29159"/>
    <lineage>
        <taxon>Eukaryota</taxon>
        <taxon>Metazoa</taxon>
        <taxon>Spiralia</taxon>
        <taxon>Lophotrochozoa</taxon>
        <taxon>Mollusca</taxon>
        <taxon>Bivalvia</taxon>
        <taxon>Autobranchia</taxon>
        <taxon>Pteriomorphia</taxon>
        <taxon>Ostreida</taxon>
        <taxon>Ostreoidea</taxon>
        <taxon>Ostreidae</taxon>
        <taxon>Magallana</taxon>
    </lineage>
</organism>
<dbReference type="AlphaFoldDB" id="K1QRI2"/>
<accession>K1QRI2</accession>
<name>K1QRI2_MAGGI</name>
<protein>
    <submittedName>
        <fullName evidence="1">Uncharacterized protein</fullName>
    </submittedName>
</protein>
<dbReference type="HOGENOM" id="CLU_2335639_0_0_1"/>
<sequence length="98" mass="11347">MREYRPRSPNTPKLREYKPKFKEVGVREYVPKSHVTGNQYVTLREYDHTYEVEPPDDDDDDRHSTLTQLGLTTIGDRVRLLTKVMESPSTSTPAAKLP</sequence>
<gene>
    <name evidence="1" type="ORF">CGI_10016669</name>
</gene>
<proteinExistence type="predicted"/>
<evidence type="ECO:0000313" key="1">
    <source>
        <dbReference type="EMBL" id="EKC24121.1"/>
    </source>
</evidence>
<dbReference type="EMBL" id="JH817334">
    <property type="protein sequence ID" value="EKC24121.1"/>
    <property type="molecule type" value="Genomic_DNA"/>
</dbReference>
<dbReference type="InParanoid" id="K1QRI2"/>